<evidence type="ECO:0000313" key="3">
    <source>
        <dbReference type="Proteomes" id="UP001501074"/>
    </source>
</evidence>
<accession>A0ABP7ASJ6</accession>
<evidence type="ECO:0000259" key="1">
    <source>
        <dbReference type="Pfam" id="PF18014"/>
    </source>
</evidence>
<dbReference type="Proteomes" id="UP001501074">
    <property type="component" value="Unassembled WGS sequence"/>
</dbReference>
<sequence>MVAPDSAVARALVTDPATSAEGPVRVDLLARADPPLHTWLTANGLTEIMRATLMVRGDDLPPGNGSDLAPLMQSRG</sequence>
<dbReference type="Pfam" id="PF18014">
    <property type="entry name" value="Acetyltransf_18"/>
    <property type="match status" value="1"/>
</dbReference>
<reference evidence="3" key="1">
    <citation type="journal article" date="2019" name="Int. J. Syst. Evol. Microbiol.">
        <title>The Global Catalogue of Microorganisms (GCM) 10K type strain sequencing project: providing services to taxonomists for standard genome sequencing and annotation.</title>
        <authorList>
            <consortium name="The Broad Institute Genomics Platform"/>
            <consortium name="The Broad Institute Genome Sequencing Center for Infectious Disease"/>
            <person name="Wu L."/>
            <person name="Ma J."/>
        </authorList>
    </citation>
    <scope>NUCLEOTIDE SEQUENCE [LARGE SCALE GENOMIC DNA]</scope>
    <source>
        <strain evidence="3">JCM 16902</strain>
    </source>
</reference>
<evidence type="ECO:0000313" key="2">
    <source>
        <dbReference type="EMBL" id="GAA3639471.1"/>
    </source>
</evidence>
<feature type="domain" description="YitH/HolE acetyltransferase (GNAT)" evidence="1">
    <location>
        <begin position="2"/>
        <end position="63"/>
    </location>
</feature>
<comment type="caution">
    <text evidence="2">The sequence shown here is derived from an EMBL/GenBank/DDBJ whole genome shotgun (WGS) entry which is preliminary data.</text>
</comment>
<keyword evidence="3" id="KW-1185">Reference proteome</keyword>
<protein>
    <recommendedName>
        <fullName evidence="1">YitH/HolE acetyltransferase (GNAT) domain-containing protein</fullName>
    </recommendedName>
</protein>
<organism evidence="2 3">
    <name type="scientific">Kineosporia mesophila</name>
    <dbReference type="NCBI Taxonomy" id="566012"/>
    <lineage>
        <taxon>Bacteria</taxon>
        <taxon>Bacillati</taxon>
        <taxon>Actinomycetota</taxon>
        <taxon>Actinomycetes</taxon>
        <taxon>Kineosporiales</taxon>
        <taxon>Kineosporiaceae</taxon>
        <taxon>Kineosporia</taxon>
    </lineage>
</organism>
<dbReference type="EMBL" id="BAAAZO010000013">
    <property type="protein sequence ID" value="GAA3639471.1"/>
    <property type="molecule type" value="Genomic_DNA"/>
</dbReference>
<gene>
    <name evidence="2" type="ORF">GCM10022223_68130</name>
</gene>
<proteinExistence type="predicted"/>
<name>A0ABP7ASJ6_9ACTN</name>
<dbReference type="InterPro" id="IPR041496">
    <property type="entry name" value="YitH/HolE_GNAT"/>
</dbReference>